<name>X1L6I4_9ZZZZ</name>
<organism evidence="1">
    <name type="scientific">marine sediment metagenome</name>
    <dbReference type="NCBI Taxonomy" id="412755"/>
    <lineage>
        <taxon>unclassified sequences</taxon>
        <taxon>metagenomes</taxon>
        <taxon>ecological metagenomes</taxon>
    </lineage>
</organism>
<sequence length="144" mass="16414">MGRRKYLTQKQLTVLDDLFNSDLDEQVVLDKHKVRRSTYDRWLEDKLFAEQFKQYVNGLKRRSELLLAKYSCLAAAKLVQLTESKNQETARKACLDIISLPSLAAKKTEQRTEPQSSPDKQTQQLSLQTASKLLAALAEEKGGN</sequence>
<accession>X1L6I4</accession>
<protein>
    <recommendedName>
        <fullName evidence="2">Homeodomain phBC6A51-type domain-containing protein</fullName>
    </recommendedName>
</protein>
<reference evidence="1" key="1">
    <citation type="journal article" date="2014" name="Front. Microbiol.">
        <title>High frequency of phylogenetically diverse reductive dehalogenase-homologous genes in deep subseafloor sedimentary metagenomes.</title>
        <authorList>
            <person name="Kawai M."/>
            <person name="Futagami T."/>
            <person name="Toyoda A."/>
            <person name="Takaki Y."/>
            <person name="Nishi S."/>
            <person name="Hori S."/>
            <person name="Arai W."/>
            <person name="Tsubouchi T."/>
            <person name="Morono Y."/>
            <person name="Uchiyama I."/>
            <person name="Ito T."/>
            <person name="Fujiyama A."/>
            <person name="Inagaki F."/>
            <person name="Takami H."/>
        </authorList>
    </citation>
    <scope>NUCLEOTIDE SEQUENCE</scope>
    <source>
        <strain evidence="1">Expedition CK06-06</strain>
    </source>
</reference>
<evidence type="ECO:0008006" key="2">
    <source>
        <dbReference type="Google" id="ProtNLM"/>
    </source>
</evidence>
<dbReference type="AlphaFoldDB" id="X1L6I4"/>
<gene>
    <name evidence="1" type="ORF">S03H2_56994</name>
</gene>
<dbReference type="EMBL" id="BARU01036503">
    <property type="protein sequence ID" value="GAH89783.1"/>
    <property type="molecule type" value="Genomic_DNA"/>
</dbReference>
<comment type="caution">
    <text evidence="1">The sequence shown here is derived from an EMBL/GenBank/DDBJ whole genome shotgun (WGS) entry which is preliminary data.</text>
</comment>
<proteinExistence type="predicted"/>
<evidence type="ECO:0000313" key="1">
    <source>
        <dbReference type="EMBL" id="GAH89783.1"/>
    </source>
</evidence>